<keyword evidence="3" id="KW-1185">Reference proteome</keyword>
<evidence type="ECO:0000313" key="2">
    <source>
        <dbReference type="EMBL" id="RKS74319.1"/>
    </source>
</evidence>
<feature type="region of interest" description="Disordered" evidence="1">
    <location>
        <begin position="1"/>
        <end position="25"/>
    </location>
</feature>
<proteinExistence type="predicted"/>
<evidence type="ECO:0000313" key="3">
    <source>
        <dbReference type="Proteomes" id="UP000274601"/>
    </source>
</evidence>
<comment type="caution">
    <text evidence="2">The sequence shown here is derived from an EMBL/GenBank/DDBJ whole genome shotgun (WGS) entry which is preliminary data.</text>
</comment>
<reference evidence="2 3" key="1">
    <citation type="submission" date="2018-10" db="EMBL/GenBank/DDBJ databases">
        <title>Genomic Encyclopedia of Archaeal and Bacterial Type Strains, Phase II (KMG-II): from individual species to whole genera.</title>
        <authorList>
            <person name="Goeker M."/>
        </authorList>
    </citation>
    <scope>NUCLEOTIDE SEQUENCE [LARGE SCALE GENOMIC DNA]</scope>
    <source>
        <strain evidence="2 3">DSM 43383</strain>
    </source>
</reference>
<name>A0A495QN25_9ACTN</name>
<keyword evidence="2" id="KW-0808">Transferase</keyword>
<dbReference type="Gene3D" id="3.40.50.150">
    <property type="entry name" value="Vaccinia Virus protein VP39"/>
    <property type="match status" value="1"/>
</dbReference>
<dbReference type="OrthoDB" id="3216820at2"/>
<dbReference type="EMBL" id="RBWU01000003">
    <property type="protein sequence ID" value="RKS74319.1"/>
    <property type="molecule type" value="Genomic_DNA"/>
</dbReference>
<evidence type="ECO:0000256" key="1">
    <source>
        <dbReference type="SAM" id="MobiDB-lite"/>
    </source>
</evidence>
<dbReference type="GO" id="GO:0008168">
    <property type="term" value="F:methyltransferase activity"/>
    <property type="evidence" value="ECO:0007669"/>
    <property type="project" value="UniProtKB-KW"/>
</dbReference>
<dbReference type="PIRSF" id="PIRSF017393">
    <property type="entry name" value="MTase_SAV2177"/>
    <property type="match status" value="1"/>
</dbReference>
<dbReference type="Proteomes" id="UP000274601">
    <property type="component" value="Unassembled WGS sequence"/>
</dbReference>
<organism evidence="2 3">
    <name type="scientific">Actinomadura pelletieri DSM 43383</name>
    <dbReference type="NCBI Taxonomy" id="1120940"/>
    <lineage>
        <taxon>Bacteria</taxon>
        <taxon>Bacillati</taxon>
        <taxon>Actinomycetota</taxon>
        <taxon>Actinomycetes</taxon>
        <taxon>Streptosporangiales</taxon>
        <taxon>Thermomonosporaceae</taxon>
        <taxon>Actinomadura</taxon>
    </lineage>
</organism>
<dbReference type="Pfam" id="PF04672">
    <property type="entry name" value="Methyltransf_19"/>
    <property type="match status" value="1"/>
</dbReference>
<dbReference type="AlphaFoldDB" id="A0A495QN25"/>
<protein>
    <submittedName>
        <fullName evidence="2">S-adenosyl methyltransferase</fullName>
    </submittedName>
</protein>
<dbReference type="InterPro" id="IPR006764">
    <property type="entry name" value="SAM_dep_MeTrfase_SAV2177_type"/>
</dbReference>
<keyword evidence="2" id="KW-0489">Methyltransferase</keyword>
<dbReference type="SUPFAM" id="SSF53335">
    <property type="entry name" value="S-adenosyl-L-methionine-dependent methyltransferases"/>
    <property type="match status" value="1"/>
</dbReference>
<dbReference type="CDD" id="cd02440">
    <property type="entry name" value="AdoMet_MTases"/>
    <property type="match status" value="1"/>
</dbReference>
<dbReference type="InterPro" id="IPR029063">
    <property type="entry name" value="SAM-dependent_MTases_sf"/>
</dbReference>
<gene>
    <name evidence="2" type="ORF">BZB76_2830</name>
</gene>
<sequence length="284" mass="30973">MPPHQPDGGFSVPDTADSEPRSADLKTNVAHSARVYDYLLGGKDNYAADREAAEEVIKIAPYMPTSVRASRNFMVRVARHLAAECGVRQFLDVGTGLPTSPNLHEVVQGVDPASRVVYVDNDPIVLVHARALLTSTPEGSSRYIQADLADPEAIMNAPEVRESFDMTRPVALCLLTVIHFVQDDDEARRIVRRLMEPLPPGSYLALSTINIESAAGPVRAAVAKHNEHGIRSKGRTTAQITGFFDGLELTDPGVVPVHHWRPDDEAKKIDDTQVSIYGGLARKP</sequence>
<accession>A0A495QN25</accession>
<dbReference type="GO" id="GO:0032259">
    <property type="term" value="P:methylation"/>
    <property type="evidence" value="ECO:0007669"/>
    <property type="project" value="UniProtKB-KW"/>
</dbReference>